<dbReference type="EMBL" id="CAJPWZ010002220">
    <property type="protein sequence ID" value="CAG2233894.1"/>
    <property type="molecule type" value="Genomic_DNA"/>
</dbReference>
<feature type="region of interest" description="Disordered" evidence="1">
    <location>
        <begin position="1"/>
        <end position="36"/>
    </location>
</feature>
<organism evidence="2 3">
    <name type="scientific">Mytilus edulis</name>
    <name type="common">Blue mussel</name>
    <dbReference type="NCBI Taxonomy" id="6550"/>
    <lineage>
        <taxon>Eukaryota</taxon>
        <taxon>Metazoa</taxon>
        <taxon>Spiralia</taxon>
        <taxon>Lophotrochozoa</taxon>
        <taxon>Mollusca</taxon>
        <taxon>Bivalvia</taxon>
        <taxon>Autobranchia</taxon>
        <taxon>Pteriomorphia</taxon>
        <taxon>Mytilida</taxon>
        <taxon>Mytiloidea</taxon>
        <taxon>Mytilidae</taxon>
        <taxon>Mytilinae</taxon>
        <taxon>Mytilus</taxon>
    </lineage>
</organism>
<comment type="caution">
    <text evidence="2">The sequence shown here is derived from an EMBL/GenBank/DDBJ whole genome shotgun (WGS) entry which is preliminary data.</text>
</comment>
<proteinExistence type="predicted"/>
<evidence type="ECO:0000256" key="1">
    <source>
        <dbReference type="SAM" id="MobiDB-lite"/>
    </source>
</evidence>
<gene>
    <name evidence="2" type="ORF">MEDL_46534</name>
</gene>
<dbReference type="OrthoDB" id="6120070at2759"/>
<keyword evidence="3" id="KW-1185">Reference proteome</keyword>
<reference evidence="2" key="1">
    <citation type="submission" date="2021-03" db="EMBL/GenBank/DDBJ databases">
        <authorList>
            <person name="Bekaert M."/>
        </authorList>
    </citation>
    <scope>NUCLEOTIDE SEQUENCE</scope>
</reference>
<dbReference type="AlphaFoldDB" id="A0A8S3TYQ2"/>
<feature type="compositionally biased region" description="Low complexity" evidence="1">
    <location>
        <begin position="1"/>
        <end position="23"/>
    </location>
</feature>
<name>A0A8S3TYQ2_MYTED</name>
<evidence type="ECO:0000313" key="3">
    <source>
        <dbReference type="Proteomes" id="UP000683360"/>
    </source>
</evidence>
<protein>
    <submittedName>
        <fullName evidence="2">Uncharacterized protein</fullName>
    </submittedName>
</protein>
<dbReference type="Proteomes" id="UP000683360">
    <property type="component" value="Unassembled WGS sequence"/>
</dbReference>
<feature type="compositionally biased region" description="Basic residues" evidence="1">
    <location>
        <begin position="244"/>
        <end position="258"/>
    </location>
</feature>
<evidence type="ECO:0000313" key="2">
    <source>
        <dbReference type="EMBL" id="CAG2233894.1"/>
    </source>
</evidence>
<sequence length="397" mass="46082">MPSQSLSCSSAYSSEESETSSSACRRRRRISSRQITHKSPLNKTVSKWERLHVQHHLKIQYASTYTEQPLDLITKVAGEVSPFSKEQDEYIKFVNKYLLFSMPLTSFHHQSKIVEDSISTCENDIKELEERDKSWWVLKLKVFVAGIRALLEDVKDYRRKNHPCEDFCTSIVGVFADLCCLRVQYCKGVRHVVMENLQDLKQVTSEPDIRLFKCGLDHEFSKVMVSVVQVKPDLTYNPVIPSGKTKKRRKTFRERSRRSGFSSENVHSKCSTSSMDTLESVDTEELSIEVDLNDRVLGQHAGELLLDLNNKHKGDEKQHLEEELKKNLTMTGMIVDGTRVFFTLLEMTRKHYQKLKENEDLDEDDKAIIYYSNPKDILMEPERRTLIKDFMSLNNIQ</sequence>
<feature type="region of interest" description="Disordered" evidence="1">
    <location>
        <begin position="239"/>
        <end position="274"/>
    </location>
</feature>
<accession>A0A8S3TYQ2</accession>